<dbReference type="InterPro" id="IPR042789">
    <property type="entry name" value="FRRS1L"/>
</dbReference>
<protein>
    <recommendedName>
        <fullName evidence="2">DOMON domain-containing protein</fullName>
    </recommendedName>
</protein>
<feature type="domain" description="DOMON" evidence="2">
    <location>
        <begin position="44"/>
        <end position="166"/>
    </location>
</feature>
<name>A0A9J6BCH7_POLVA</name>
<evidence type="ECO:0000256" key="1">
    <source>
        <dbReference type="SAM" id="SignalP"/>
    </source>
</evidence>
<dbReference type="GO" id="GO:0099072">
    <property type="term" value="P:regulation of postsynaptic membrane neurotransmitter receptor levels"/>
    <property type="evidence" value="ECO:0007669"/>
    <property type="project" value="TreeGrafter"/>
</dbReference>
<keyword evidence="1" id="KW-0732">Signal</keyword>
<gene>
    <name evidence="3" type="ORF">PVAND_015391</name>
</gene>
<proteinExistence type="predicted"/>
<dbReference type="GO" id="GO:1900449">
    <property type="term" value="P:regulation of glutamate receptor signaling pathway"/>
    <property type="evidence" value="ECO:0007669"/>
    <property type="project" value="InterPro"/>
</dbReference>
<dbReference type="InterPro" id="IPR005018">
    <property type="entry name" value="DOMON_domain"/>
</dbReference>
<dbReference type="PANTHER" id="PTHR46902:SF1">
    <property type="entry name" value="DOMON DOMAIN-CONTAINING PROTEIN FRRS1L"/>
    <property type="match status" value="1"/>
</dbReference>
<evidence type="ECO:0000313" key="4">
    <source>
        <dbReference type="Proteomes" id="UP001107558"/>
    </source>
</evidence>
<dbReference type="Proteomes" id="UP001107558">
    <property type="component" value="Chromosome 4"/>
</dbReference>
<reference evidence="3" key="1">
    <citation type="submission" date="2021-03" db="EMBL/GenBank/DDBJ databases">
        <title>Chromosome level genome of the anhydrobiotic midge Polypedilum vanderplanki.</title>
        <authorList>
            <person name="Yoshida Y."/>
            <person name="Kikawada T."/>
            <person name="Gusev O."/>
        </authorList>
    </citation>
    <scope>NUCLEOTIDE SEQUENCE</scope>
    <source>
        <strain evidence="3">NIAS01</strain>
        <tissue evidence="3">Whole body or cell culture</tissue>
    </source>
</reference>
<organism evidence="3 4">
    <name type="scientific">Polypedilum vanderplanki</name>
    <name type="common">Sleeping chironomid midge</name>
    <dbReference type="NCBI Taxonomy" id="319348"/>
    <lineage>
        <taxon>Eukaryota</taxon>
        <taxon>Metazoa</taxon>
        <taxon>Ecdysozoa</taxon>
        <taxon>Arthropoda</taxon>
        <taxon>Hexapoda</taxon>
        <taxon>Insecta</taxon>
        <taxon>Pterygota</taxon>
        <taxon>Neoptera</taxon>
        <taxon>Endopterygota</taxon>
        <taxon>Diptera</taxon>
        <taxon>Nematocera</taxon>
        <taxon>Chironomoidea</taxon>
        <taxon>Chironomidae</taxon>
        <taxon>Chironominae</taxon>
        <taxon>Polypedilum</taxon>
        <taxon>Polypedilum</taxon>
    </lineage>
</organism>
<dbReference type="AlphaFoldDB" id="A0A9J6BCH7"/>
<dbReference type="CDD" id="cd09628">
    <property type="entry name" value="DOMON_SDR_2_like"/>
    <property type="match status" value="1"/>
</dbReference>
<evidence type="ECO:0000313" key="3">
    <source>
        <dbReference type="EMBL" id="KAG5667410.1"/>
    </source>
</evidence>
<feature type="chain" id="PRO_5039952589" description="DOMON domain-containing protein" evidence="1">
    <location>
        <begin position="19"/>
        <end position="191"/>
    </location>
</feature>
<evidence type="ECO:0000259" key="2">
    <source>
        <dbReference type="PROSITE" id="PS50836"/>
    </source>
</evidence>
<feature type="signal peptide" evidence="1">
    <location>
        <begin position="1"/>
        <end position="18"/>
    </location>
</feature>
<accession>A0A9J6BCH7</accession>
<dbReference type="Pfam" id="PF03351">
    <property type="entry name" value="DOMON"/>
    <property type="match status" value="1"/>
</dbReference>
<sequence length="191" mass="21247">MKILILILAISSVNFVLGDYENLYDGCGDKKVCLGPTDDCVGDKDCVTFGSAHVENGKLVYEMKSFKQAKYIAIGLSKDKWMGEDSVIECVKNNDKVDIFSSMTNTEGGEYGAPRDGVPQNIMKLVEGKIVNGEIYCKVERDLVTKVKGIDFDVNKPNYYVMLVSGSSLRENSVDYHDFAYTVSKTKPNFF</sequence>
<dbReference type="SMART" id="SM00664">
    <property type="entry name" value="DoH"/>
    <property type="match status" value="1"/>
</dbReference>
<comment type="caution">
    <text evidence="3">The sequence shown here is derived from an EMBL/GenBank/DDBJ whole genome shotgun (WGS) entry which is preliminary data.</text>
</comment>
<keyword evidence="4" id="KW-1185">Reference proteome</keyword>
<dbReference type="PROSITE" id="PS50836">
    <property type="entry name" value="DOMON"/>
    <property type="match status" value="1"/>
</dbReference>
<dbReference type="OrthoDB" id="6372137at2759"/>
<dbReference type="EMBL" id="JADBJN010000004">
    <property type="protein sequence ID" value="KAG5667410.1"/>
    <property type="molecule type" value="Genomic_DNA"/>
</dbReference>
<dbReference type="PANTHER" id="PTHR46902">
    <property type="entry name" value="DOMON DOMAIN-CONTAINING PROTEIN FRRS1L"/>
    <property type="match status" value="1"/>
</dbReference>